<gene>
    <name evidence="2" type="primary">mlc_2</name>
    <name evidence="2" type="ORF">DSM106044_00901</name>
</gene>
<dbReference type="SUPFAM" id="SSF53067">
    <property type="entry name" value="Actin-like ATPase domain"/>
    <property type="match status" value="1"/>
</dbReference>
<dbReference type="EMBL" id="QGQD01000021">
    <property type="protein sequence ID" value="TLD02231.1"/>
    <property type="molecule type" value="Genomic_DNA"/>
</dbReference>
<protein>
    <submittedName>
        <fullName evidence="2">Making large colonies protein</fullName>
    </submittedName>
</protein>
<proteinExistence type="inferred from homology"/>
<name>A0A4U8QB36_9FIRM</name>
<dbReference type="AlphaFoldDB" id="A0A4U8QB36"/>
<evidence type="ECO:0000256" key="1">
    <source>
        <dbReference type="ARBA" id="ARBA00006479"/>
    </source>
</evidence>
<dbReference type="PANTHER" id="PTHR18964:SF149">
    <property type="entry name" value="BIFUNCTIONAL UDP-N-ACETYLGLUCOSAMINE 2-EPIMERASE_N-ACETYLMANNOSAMINE KINASE"/>
    <property type="match status" value="1"/>
</dbReference>
<evidence type="ECO:0000313" key="2">
    <source>
        <dbReference type="EMBL" id="TLD02231.1"/>
    </source>
</evidence>
<reference evidence="2 3" key="1">
    <citation type="journal article" date="2019" name="Anaerobe">
        <title>Detection of Robinsoniella peoriensis in multiple bone samples of a trauma patient.</title>
        <authorList>
            <person name="Schrottner P."/>
            <person name="Hartwich K."/>
            <person name="Bunk B."/>
            <person name="Schober I."/>
            <person name="Helbig S."/>
            <person name="Rudolph W.W."/>
            <person name="Gunzer F."/>
        </authorList>
    </citation>
    <scope>NUCLEOTIDE SEQUENCE [LARGE SCALE GENOMIC DNA]</scope>
    <source>
        <strain evidence="2 3">DSM 106044</strain>
    </source>
</reference>
<dbReference type="OrthoDB" id="9810372at2"/>
<accession>A0A4U8QB36</accession>
<dbReference type="PANTHER" id="PTHR18964">
    <property type="entry name" value="ROK (REPRESSOR, ORF, KINASE) FAMILY"/>
    <property type="match status" value="1"/>
</dbReference>
<sequence length="322" mass="33682">MNKILGVDIGGTKCAVLAGVAGKEQMKIIAKETFETKYYPGPDCALEKIEKLIDKIAGNEIQDYSGIGISCGGPLDTKKGCILSPPNLPGWDHVEITTFLKKRFGLPVYLQNDANAGALAEWKFGAGQGVSDMVFLTCGTGLGAGLILNGKLYSGSKDLAGEVGHVRLSEFGPVGFGKSGAFEGFGSGGGIAHLAELKVMELTQNGIKHPLTEFGITAKNVFNLAKDGDELCREICNTAGEYLGRGIAILIDILNPQAVIGGSIFARNYDLLIPAVTRAVKRECLPASAENCKILPSKLAESIGDMAALTTALGSGDGMGQD</sequence>
<comment type="caution">
    <text evidence="2">The sequence shown here is derived from an EMBL/GenBank/DDBJ whole genome shotgun (WGS) entry which is preliminary data.</text>
</comment>
<dbReference type="InterPro" id="IPR043129">
    <property type="entry name" value="ATPase_NBD"/>
</dbReference>
<comment type="similarity">
    <text evidence="1">Belongs to the ROK (NagC/XylR) family.</text>
</comment>
<dbReference type="Gene3D" id="3.30.420.40">
    <property type="match status" value="2"/>
</dbReference>
<dbReference type="RefSeq" id="WP_047832294.1">
    <property type="nucleotide sequence ID" value="NZ_CABMJZ010000092.1"/>
</dbReference>
<dbReference type="CDD" id="cd23763">
    <property type="entry name" value="ASKHA_ATPase_ROK"/>
    <property type="match status" value="1"/>
</dbReference>
<dbReference type="Proteomes" id="UP000306509">
    <property type="component" value="Unassembled WGS sequence"/>
</dbReference>
<keyword evidence="3" id="KW-1185">Reference proteome</keyword>
<dbReference type="STRING" id="180332.GCA_000797495_05677"/>
<organism evidence="2 3">
    <name type="scientific">Robinsoniella peoriensis</name>
    <dbReference type="NCBI Taxonomy" id="180332"/>
    <lineage>
        <taxon>Bacteria</taxon>
        <taxon>Bacillati</taxon>
        <taxon>Bacillota</taxon>
        <taxon>Clostridia</taxon>
        <taxon>Lachnospirales</taxon>
        <taxon>Lachnospiraceae</taxon>
        <taxon>Robinsoniella</taxon>
    </lineage>
</organism>
<evidence type="ECO:0000313" key="3">
    <source>
        <dbReference type="Proteomes" id="UP000306509"/>
    </source>
</evidence>
<dbReference type="Pfam" id="PF00480">
    <property type="entry name" value="ROK"/>
    <property type="match status" value="1"/>
</dbReference>
<dbReference type="InterPro" id="IPR000600">
    <property type="entry name" value="ROK"/>
</dbReference>